<keyword evidence="1" id="KW-1133">Transmembrane helix</keyword>
<dbReference type="RefSeq" id="WP_176444302.1">
    <property type="nucleotide sequence ID" value="NZ_FZOW01000008.1"/>
</dbReference>
<dbReference type="Proteomes" id="UP000198327">
    <property type="component" value="Unassembled WGS sequence"/>
</dbReference>
<proteinExistence type="predicted"/>
<organism evidence="2 3">
    <name type="scientific">Rhodococcoides kyotonense</name>
    <dbReference type="NCBI Taxonomy" id="398843"/>
    <lineage>
        <taxon>Bacteria</taxon>
        <taxon>Bacillati</taxon>
        <taxon>Actinomycetota</taxon>
        <taxon>Actinomycetes</taxon>
        <taxon>Mycobacteriales</taxon>
        <taxon>Nocardiaceae</taxon>
        <taxon>Rhodococcoides</taxon>
    </lineage>
</organism>
<evidence type="ECO:0000256" key="1">
    <source>
        <dbReference type="SAM" id="Phobius"/>
    </source>
</evidence>
<protein>
    <submittedName>
        <fullName evidence="2">Uncharacterized protein</fullName>
    </submittedName>
</protein>
<feature type="transmembrane region" description="Helical" evidence="1">
    <location>
        <begin position="6"/>
        <end position="26"/>
    </location>
</feature>
<name>A0A239J9D7_9NOCA</name>
<gene>
    <name evidence="2" type="ORF">SAMN05421642_108115</name>
</gene>
<accession>A0A239J9D7</accession>
<dbReference type="AlphaFoldDB" id="A0A239J9D7"/>
<dbReference type="EMBL" id="FZOW01000008">
    <property type="protein sequence ID" value="SNT02450.1"/>
    <property type="molecule type" value="Genomic_DNA"/>
</dbReference>
<reference evidence="3" key="1">
    <citation type="submission" date="2017-06" db="EMBL/GenBank/DDBJ databases">
        <authorList>
            <person name="Varghese N."/>
            <person name="Submissions S."/>
        </authorList>
    </citation>
    <scope>NUCLEOTIDE SEQUENCE [LARGE SCALE GENOMIC DNA]</scope>
    <source>
        <strain evidence="3">JCM 23211</strain>
    </source>
</reference>
<evidence type="ECO:0000313" key="3">
    <source>
        <dbReference type="Proteomes" id="UP000198327"/>
    </source>
</evidence>
<keyword evidence="1" id="KW-0812">Transmembrane</keyword>
<sequence>MVGLLIGVAIWMALALIVAVVLGRVARRADNEELGSTLDWNTAEIDDAVHHD</sequence>
<keyword evidence="1" id="KW-0472">Membrane</keyword>
<keyword evidence="3" id="KW-1185">Reference proteome</keyword>
<evidence type="ECO:0000313" key="2">
    <source>
        <dbReference type="EMBL" id="SNT02450.1"/>
    </source>
</evidence>